<dbReference type="EMBL" id="BAOQ01000011">
    <property type="protein sequence ID" value="GAC83323.1"/>
    <property type="molecule type" value="Genomic_DNA"/>
</dbReference>
<reference evidence="1 2" key="1">
    <citation type="submission" date="2013-02" db="EMBL/GenBank/DDBJ databases">
        <title>Whole genome shotgun sequence of Gordonia paraffinivorans NBRC 108238.</title>
        <authorList>
            <person name="Isaki-Nakamura S."/>
            <person name="Hosoyama A."/>
            <person name="Tsuchikane K."/>
            <person name="Ando Y."/>
            <person name="Baba S."/>
            <person name="Ohji S."/>
            <person name="Hamada M."/>
            <person name="Tamura T."/>
            <person name="Yamazoe A."/>
            <person name="Yamazaki S."/>
            <person name="Fujita N."/>
        </authorList>
    </citation>
    <scope>NUCLEOTIDE SEQUENCE [LARGE SCALE GENOMIC DNA]</scope>
    <source>
        <strain evidence="1 2">NBRC 108238</strain>
    </source>
</reference>
<proteinExistence type="predicted"/>
<protein>
    <recommendedName>
        <fullName evidence="3">GIY-YIG domain-containing protein</fullName>
    </recommendedName>
</protein>
<dbReference type="CDD" id="cd00719">
    <property type="entry name" value="GIY-YIG_SF"/>
    <property type="match status" value="1"/>
</dbReference>
<keyword evidence="2" id="KW-1185">Reference proteome</keyword>
<name>A0ABQ0II98_9ACTN</name>
<evidence type="ECO:0000313" key="1">
    <source>
        <dbReference type="EMBL" id="GAC83323.1"/>
    </source>
</evidence>
<organism evidence="1 2">
    <name type="scientific">Gordonia paraffinivorans NBRC 108238</name>
    <dbReference type="NCBI Taxonomy" id="1223543"/>
    <lineage>
        <taxon>Bacteria</taxon>
        <taxon>Bacillati</taxon>
        <taxon>Actinomycetota</taxon>
        <taxon>Actinomycetes</taxon>
        <taxon>Mycobacteriales</taxon>
        <taxon>Gordoniaceae</taxon>
        <taxon>Gordonia</taxon>
    </lineage>
</organism>
<gene>
    <name evidence="1" type="ORF">GP2_011_00500</name>
</gene>
<sequence length="597" mass="66401">MVTERATAFLADQIDELQFLPLLNGDCTAGVSLAEGGLRFEVSVGRETLVSIFDGQTWVPVEEDEDGATEFGLWTPLVPHDFRNLDVTDDDLVDEQLFRTYEENADLANWVATLVAAGWRVSVRHTGDGAVAEVHVAASAPDVDEGRAGVACHALRLPSGISEIEAVWVRHSGLDSWGFQDEAEVAAGNGERQRVPIDRLLTYVIACAPSWCLAPGLDSPVDRRAGGHDMKSSIVAEIWKPTTRSHHEIRNCRAAVAKWSEDHGFSEPLEPALPQKVQRFLDDLNEGNTGYYLLEFDNGDCYLGQSKSIADRLKGHRVNRSDIRSIRVKPDSVARTLTDPLRHLLENEATLINSIQLARLPARNKAQMTYISEQRSLDEIFKDCETTVADWLSRPAQVNRTFDADGRTVPLEPSQRAPWETSYELWCERTGDDADTVRSLYRTYMELCLPLPRRTEYAYWVLSAPEKIPYFRSISNLTIGFTEAFRLMMDTDGSLSGMVQVNGVELLGEEMSDTALVRFMRQHPGVSVTEAPYQASGPFNLLVWAPNLQSLVDLFQDATFLRSAATAAIHLMRASRAGNIRTAHNPILVDAILSDQS</sequence>
<dbReference type="Proteomes" id="UP000035021">
    <property type="component" value="Unassembled WGS sequence"/>
</dbReference>
<comment type="caution">
    <text evidence="1">The sequence shown here is derived from an EMBL/GenBank/DDBJ whole genome shotgun (WGS) entry which is preliminary data.</text>
</comment>
<accession>A0ABQ0II98</accession>
<evidence type="ECO:0008006" key="3">
    <source>
        <dbReference type="Google" id="ProtNLM"/>
    </source>
</evidence>
<evidence type="ECO:0000313" key="2">
    <source>
        <dbReference type="Proteomes" id="UP000035021"/>
    </source>
</evidence>